<keyword evidence="4" id="KW-1185">Reference proteome</keyword>
<gene>
    <name evidence="3" type="ORF">GCM10011584_22750</name>
</gene>
<dbReference type="Pfam" id="PF13556">
    <property type="entry name" value="HTH_30"/>
    <property type="match status" value="1"/>
</dbReference>
<dbReference type="InterPro" id="IPR051448">
    <property type="entry name" value="CdaR-like_regulators"/>
</dbReference>
<evidence type="ECO:0000313" key="4">
    <source>
        <dbReference type="Proteomes" id="UP000655410"/>
    </source>
</evidence>
<dbReference type="RefSeq" id="WP_188784136.1">
    <property type="nucleotide sequence ID" value="NZ_BMNI01000005.1"/>
</dbReference>
<dbReference type="PANTHER" id="PTHR33744">
    <property type="entry name" value="CARBOHYDRATE DIACID REGULATOR"/>
    <property type="match status" value="1"/>
</dbReference>
<comment type="caution">
    <text evidence="3">The sequence shown here is derived from an EMBL/GenBank/DDBJ whole genome shotgun (WGS) entry which is preliminary data.</text>
</comment>
<proteinExistence type="predicted"/>
<evidence type="ECO:0000259" key="2">
    <source>
        <dbReference type="Pfam" id="PF14361"/>
    </source>
</evidence>
<dbReference type="EMBL" id="BMNI01000005">
    <property type="protein sequence ID" value="GGO90595.1"/>
    <property type="molecule type" value="Genomic_DNA"/>
</dbReference>
<organism evidence="3 4">
    <name type="scientific">Nocardioides phosphati</name>
    <dbReference type="NCBI Taxonomy" id="1867775"/>
    <lineage>
        <taxon>Bacteria</taxon>
        <taxon>Bacillati</taxon>
        <taxon>Actinomycetota</taxon>
        <taxon>Actinomycetes</taxon>
        <taxon>Propionibacteriales</taxon>
        <taxon>Nocardioidaceae</taxon>
        <taxon>Nocardioides</taxon>
    </lineage>
</organism>
<dbReference type="Gene3D" id="1.10.10.2840">
    <property type="entry name" value="PucR C-terminal helix-turn-helix domain"/>
    <property type="match status" value="1"/>
</dbReference>
<name>A0ABQ2NB29_9ACTN</name>
<evidence type="ECO:0000313" key="3">
    <source>
        <dbReference type="EMBL" id="GGO90595.1"/>
    </source>
</evidence>
<dbReference type="InterPro" id="IPR042070">
    <property type="entry name" value="PucR_C-HTH_sf"/>
</dbReference>
<dbReference type="InterPro" id="IPR025736">
    <property type="entry name" value="PucR_C-HTH_dom"/>
</dbReference>
<feature type="domain" description="PucR C-terminal helix-turn-helix" evidence="1">
    <location>
        <begin position="337"/>
        <end position="395"/>
    </location>
</feature>
<dbReference type="InterPro" id="IPR025751">
    <property type="entry name" value="RsbRD_N_dom"/>
</dbReference>
<dbReference type="PANTHER" id="PTHR33744:SF7">
    <property type="entry name" value="PUCR FAMILY TRANSCRIPTIONAL REGULATOR"/>
    <property type="match status" value="1"/>
</dbReference>
<feature type="domain" description="RsbT co-antagonist protein RsbRD N-terminal" evidence="2">
    <location>
        <begin position="19"/>
        <end position="158"/>
    </location>
</feature>
<dbReference type="Proteomes" id="UP000655410">
    <property type="component" value="Unassembled WGS sequence"/>
</dbReference>
<evidence type="ECO:0000259" key="1">
    <source>
        <dbReference type="Pfam" id="PF13556"/>
    </source>
</evidence>
<dbReference type="Pfam" id="PF14361">
    <property type="entry name" value="RsbRD_N"/>
    <property type="match status" value="1"/>
</dbReference>
<reference evidence="4" key="1">
    <citation type="journal article" date="2019" name="Int. J. Syst. Evol. Microbiol.">
        <title>The Global Catalogue of Microorganisms (GCM) 10K type strain sequencing project: providing services to taxonomists for standard genome sequencing and annotation.</title>
        <authorList>
            <consortium name="The Broad Institute Genomics Platform"/>
            <consortium name="The Broad Institute Genome Sequencing Center for Infectious Disease"/>
            <person name="Wu L."/>
            <person name="Ma J."/>
        </authorList>
    </citation>
    <scope>NUCLEOTIDE SEQUENCE [LARGE SCALE GENOMIC DNA]</scope>
    <source>
        <strain evidence="4">CGMCC 4.7371</strain>
    </source>
</reference>
<protein>
    <submittedName>
        <fullName evidence="3">Transcriptional regulator</fullName>
    </submittedName>
</protein>
<sequence>MVLTLGGEPLHVQLSRDLDAIVRSVVESVADLAPTYAWLPREQVLHEFAAIVATTTRAFIEVVRTGEMPSAEELEPMAAAAGLRAEEGFPLSDILTAYHVGISLVFDDVVPRAGADDQETLNQVYKLLLGFLARVMEAASRGWLAASSETLREAHGARQALLDAVLGGDEARATAERVGLRLPPAYGVMALRIGAHPDEVTEGVDPAVAARRKLRRLRHALEIAQPEALASMTATTATVLVPSSATLQHPEPERIVQDMARAAGAPILAAYEAAPVAGVGEALELATDVLDVAAGLGWTTGVVRLQDVAVAYQLTRPSAATSRLAELLAPLAEQPDLLATLDALAAERLNRRRTAKALNVHVNTVNYRLNRVRDLTGLDLVDPVDTQTLLAALAARRAAQAERVTR</sequence>
<accession>A0ABQ2NB29</accession>